<comment type="similarity">
    <text evidence="6">Belongs to the DNA polymerase HolA subunit family.</text>
</comment>
<dbReference type="GO" id="GO:0009360">
    <property type="term" value="C:DNA polymerase III complex"/>
    <property type="evidence" value="ECO:0007669"/>
    <property type="project" value="TreeGrafter"/>
</dbReference>
<dbReference type="RefSeq" id="WP_127787303.1">
    <property type="nucleotide sequence ID" value="NZ_SACL01000003.1"/>
</dbReference>
<keyword evidence="9" id="KW-1185">Reference proteome</keyword>
<evidence type="ECO:0000313" key="9">
    <source>
        <dbReference type="Proteomes" id="UP000282957"/>
    </source>
</evidence>
<dbReference type="InterPro" id="IPR027417">
    <property type="entry name" value="P-loop_NTPase"/>
</dbReference>
<evidence type="ECO:0000256" key="4">
    <source>
        <dbReference type="ARBA" id="ARBA00022705"/>
    </source>
</evidence>
<evidence type="ECO:0000256" key="3">
    <source>
        <dbReference type="ARBA" id="ARBA00022695"/>
    </source>
</evidence>
<dbReference type="OrthoDB" id="9804983at2"/>
<dbReference type="NCBIfam" id="TIGR01128">
    <property type="entry name" value="holA"/>
    <property type="match status" value="1"/>
</dbReference>
<dbReference type="SUPFAM" id="SSF48019">
    <property type="entry name" value="post-AAA+ oligomerization domain-like"/>
    <property type="match status" value="1"/>
</dbReference>
<dbReference type="GO" id="GO:0006261">
    <property type="term" value="P:DNA-templated DNA replication"/>
    <property type="evidence" value="ECO:0007669"/>
    <property type="project" value="TreeGrafter"/>
</dbReference>
<dbReference type="EMBL" id="SACL01000003">
    <property type="protein sequence ID" value="RVT96651.1"/>
    <property type="molecule type" value="Genomic_DNA"/>
</dbReference>
<dbReference type="InterPro" id="IPR008921">
    <property type="entry name" value="DNA_pol3_clamp-load_cplx_C"/>
</dbReference>
<gene>
    <name evidence="8" type="ORF">EOD42_09535</name>
</gene>
<comment type="caution">
    <text evidence="8">The sequence shown here is derived from an EMBL/GenBank/DDBJ whole genome shotgun (WGS) entry which is preliminary data.</text>
</comment>
<evidence type="ECO:0000256" key="5">
    <source>
        <dbReference type="ARBA" id="ARBA00022932"/>
    </source>
</evidence>
<dbReference type="GO" id="GO:0003887">
    <property type="term" value="F:DNA-directed DNA polymerase activity"/>
    <property type="evidence" value="ECO:0007669"/>
    <property type="project" value="UniProtKB-KW"/>
</dbReference>
<keyword evidence="5" id="KW-0239">DNA-directed DNA polymerase</keyword>
<keyword evidence="3" id="KW-0548">Nucleotidyltransferase</keyword>
<organism evidence="8 9">
    <name type="scientific">Rhodovarius crocodyli</name>
    <dbReference type="NCBI Taxonomy" id="1979269"/>
    <lineage>
        <taxon>Bacteria</taxon>
        <taxon>Pseudomonadati</taxon>
        <taxon>Pseudomonadota</taxon>
        <taxon>Alphaproteobacteria</taxon>
        <taxon>Acetobacterales</taxon>
        <taxon>Roseomonadaceae</taxon>
        <taxon>Rhodovarius</taxon>
    </lineage>
</organism>
<dbReference type="Gene3D" id="1.20.272.10">
    <property type="match status" value="1"/>
</dbReference>
<evidence type="ECO:0000256" key="2">
    <source>
        <dbReference type="ARBA" id="ARBA00022679"/>
    </source>
</evidence>
<evidence type="ECO:0000313" key="8">
    <source>
        <dbReference type="EMBL" id="RVT96651.1"/>
    </source>
</evidence>
<reference evidence="8 9" key="1">
    <citation type="submission" date="2019-01" db="EMBL/GenBank/DDBJ databases">
        <authorList>
            <person name="Chen W.-M."/>
        </authorList>
    </citation>
    <scope>NUCLEOTIDE SEQUENCE [LARGE SCALE GENOMIC DNA]</scope>
    <source>
        <strain evidence="8 9">CCP-6</strain>
    </source>
</reference>
<name>A0A437MG74_9PROT</name>
<dbReference type="PANTHER" id="PTHR34388:SF1">
    <property type="entry name" value="DNA POLYMERASE III SUBUNIT DELTA"/>
    <property type="match status" value="1"/>
</dbReference>
<dbReference type="AlphaFoldDB" id="A0A437MG74"/>
<dbReference type="InterPro" id="IPR005790">
    <property type="entry name" value="DNA_polIII_delta"/>
</dbReference>
<dbReference type="SUPFAM" id="SSF52540">
    <property type="entry name" value="P-loop containing nucleoside triphosphate hydrolases"/>
    <property type="match status" value="1"/>
</dbReference>
<proteinExistence type="inferred from homology"/>
<dbReference type="Gene3D" id="1.10.8.60">
    <property type="match status" value="1"/>
</dbReference>
<comment type="catalytic activity">
    <reaction evidence="7">
        <text>DNA(n) + a 2'-deoxyribonucleoside 5'-triphosphate = DNA(n+1) + diphosphate</text>
        <dbReference type="Rhea" id="RHEA:22508"/>
        <dbReference type="Rhea" id="RHEA-COMP:17339"/>
        <dbReference type="Rhea" id="RHEA-COMP:17340"/>
        <dbReference type="ChEBI" id="CHEBI:33019"/>
        <dbReference type="ChEBI" id="CHEBI:61560"/>
        <dbReference type="ChEBI" id="CHEBI:173112"/>
        <dbReference type="EC" id="2.7.7.7"/>
    </reaction>
</comment>
<keyword evidence="2" id="KW-0808">Transferase</keyword>
<sequence length="337" mass="35647">MAKLDPKRIDAFLKDPGDTRVVLLHGDDAGLVRERAALLARNVTGGDDLSIADIPREGAKDTALLSSEAATRPLLGGRRAVRVREATDAFTNAAKAALDGPGPGVVIMEGPELQARSKLRSLLEGSPKAAVIACWRERGAELAGSAKRILEELGVSADGPAIDWLVQNQGEDRLLLRRELEKLALYVGPGNRATEEDVLAVVGEANTLSLDEALNAAFAGDVAGADRALAAAVADGAVPVQIIRAALRHTQRLLDASMSVADGMSPGDALGALRPPVFFRSRPIMERALRNWRQPALQAVANALLEAERRTKTTGMPDKAVARQAVLAIAQRGAARR</sequence>
<evidence type="ECO:0000256" key="6">
    <source>
        <dbReference type="ARBA" id="ARBA00034754"/>
    </source>
</evidence>
<dbReference type="EC" id="2.7.7.7" evidence="1"/>
<accession>A0A437MG74</accession>
<dbReference type="Proteomes" id="UP000282957">
    <property type="component" value="Unassembled WGS sequence"/>
</dbReference>
<dbReference type="GO" id="GO:0003677">
    <property type="term" value="F:DNA binding"/>
    <property type="evidence" value="ECO:0007669"/>
    <property type="project" value="InterPro"/>
</dbReference>
<keyword evidence="4" id="KW-0235">DNA replication</keyword>
<evidence type="ECO:0000256" key="1">
    <source>
        <dbReference type="ARBA" id="ARBA00012417"/>
    </source>
</evidence>
<dbReference type="PANTHER" id="PTHR34388">
    <property type="entry name" value="DNA POLYMERASE III SUBUNIT DELTA"/>
    <property type="match status" value="1"/>
</dbReference>
<evidence type="ECO:0000256" key="7">
    <source>
        <dbReference type="ARBA" id="ARBA00049244"/>
    </source>
</evidence>
<protein>
    <recommendedName>
        <fullName evidence="1">DNA-directed DNA polymerase</fullName>
        <ecNumber evidence="1">2.7.7.7</ecNumber>
    </recommendedName>
</protein>